<dbReference type="EMBL" id="ANIZ01000335">
    <property type="protein sequence ID" value="ETI55298.1"/>
    <property type="molecule type" value="Genomic_DNA"/>
</dbReference>
<evidence type="ECO:0000313" key="2">
    <source>
        <dbReference type="Proteomes" id="UP000018721"/>
    </source>
</evidence>
<proteinExistence type="predicted"/>
<keyword evidence="2" id="KW-1185">Reference proteome</keyword>
<organism evidence="1 2">
    <name type="scientific">Phytophthora nicotianae P1569</name>
    <dbReference type="NCBI Taxonomy" id="1317065"/>
    <lineage>
        <taxon>Eukaryota</taxon>
        <taxon>Sar</taxon>
        <taxon>Stramenopiles</taxon>
        <taxon>Oomycota</taxon>
        <taxon>Peronosporomycetes</taxon>
        <taxon>Peronosporales</taxon>
        <taxon>Peronosporaceae</taxon>
        <taxon>Phytophthora</taxon>
    </lineage>
</organism>
<sequence>MALYGVYWYKRQHKQVLLAIAPVEEGDLMVQPLIKKISQISHPSELNLSFLIGNNCATNQAAATLVNSL</sequence>
<name>V9FWZ6_PHYNI</name>
<dbReference type="AlphaFoldDB" id="V9FWZ6"/>
<reference evidence="1 2" key="1">
    <citation type="submission" date="2013-11" db="EMBL/GenBank/DDBJ databases">
        <title>The Genome Sequence of Phytophthora parasitica P1569.</title>
        <authorList>
            <consortium name="The Broad Institute Genomics Platform"/>
            <person name="Russ C."/>
            <person name="Tyler B."/>
            <person name="Panabieres F."/>
            <person name="Shan W."/>
            <person name="Tripathy S."/>
            <person name="Grunwald N."/>
            <person name="Machado M."/>
            <person name="Johnson C.S."/>
            <person name="Arredondo F."/>
            <person name="Hong C."/>
            <person name="Coffey M."/>
            <person name="Young S.K."/>
            <person name="Zeng Q."/>
            <person name="Gargeya S."/>
            <person name="Fitzgerald M."/>
            <person name="Abouelleil A."/>
            <person name="Alvarado L."/>
            <person name="Chapman S.B."/>
            <person name="Gainer-Dewar J."/>
            <person name="Goldberg J."/>
            <person name="Griggs A."/>
            <person name="Gujja S."/>
            <person name="Hansen M."/>
            <person name="Howarth C."/>
            <person name="Imamovic A."/>
            <person name="Ireland A."/>
            <person name="Larimer J."/>
            <person name="McCowan C."/>
            <person name="Murphy C."/>
            <person name="Pearson M."/>
            <person name="Poon T.W."/>
            <person name="Priest M."/>
            <person name="Roberts A."/>
            <person name="Saif S."/>
            <person name="Shea T."/>
            <person name="Sykes S."/>
            <person name="Wortman J."/>
            <person name="Nusbaum C."/>
            <person name="Birren B."/>
        </authorList>
    </citation>
    <scope>NUCLEOTIDE SEQUENCE [LARGE SCALE GENOMIC DNA]</scope>
    <source>
        <strain evidence="1 2">P1569</strain>
    </source>
</reference>
<protein>
    <submittedName>
        <fullName evidence="1">Uncharacterized protein</fullName>
    </submittedName>
</protein>
<dbReference type="HOGENOM" id="CLU_2781453_0_0_1"/>
<evidence type="ECO:0000313" key="1">
    <source>
        <dbReference type="EMBL" id="ETI55298.1"/>
    </source>
</evidence>
<gene>
    <name evidence="1" type="ORF">F443_02039</name>
</gene>
<accession>V9FWZ6</accession>
<dbReference type="Proteomes" id="UP000018721">
    <property type="component" value="Unassembled WGS sequence"/>
</dbReference>
<comment type="caution">
    <text evidence="1">The sequence shown here is derived from an EMBL/GenBank/DDBJ whole genome shotgun (WGS) entry which is preliminary data.</text>
</comment>